<evidence type="ECO:0000313" key="4">
    <source>
        <dbReference type="EMBL" id="ONK77101.1"/>
    </source>
</evidence>
<dbReference type="OMA" id="MFKVKEP"/>
<dbReference type="PROSITE" id="PS50222">
    <property type="entry name" value="EF_HAND_2"/>
    <property type="match status" value="2"/>
</dbReference>
<evidence type="ECO:0000256" key="1">
    <source>
        <dbReference type="ARBA" id="ARBA00005437"/>
    </source>
</evidence>
<dbReference type="PANTHER" id="PTHR31087">
    <property type="match status" value="1"/>
</dbReference>
<evidence type="ECO:0000256" key="2">
    <source>
        <dbReference type="ARBA" id="ARBA00022837"/>
    </source>
</evidence>
<dbReference type="InterPro" id="IPR018247">
    <property type="entry name" value="EF_Hand_1_Ca_BS"/>
</dbReference>
<dbReference type="SMART" id="SM00054">
    <property type="entry name" value="EFh"/>
    <property type="match status" value="2"/>
</dbReference>
<dbReference type="Proteomes" id="UP000243459">
    <property type="component" value="Chromosome 2"/>
</dbReference>
<dbReference type="PROSITE" id="PS00018">
    <property type="entry name" value="EF_HAND_1"/>
    <property type="match status" value="2"/>
</dbReference>
<dbReference type="InterPro" id="IPR038595">
    <property type="entry name" value="LOR_sf"/>
</dbReference>
<dbReference type="AlphaFoldDB" id="A0A5P1FKA1"/>
<gene>
    <name evidence="4" type="ORF">A4U43_C02F3110</name>
</gene>
<dbReference type="Gene3D" id="1.10.238.10">
    <property type="entry name" value="EF-hand"/>
    <property type="match status" value="1"/>
</dbReference>
<dbReference type="Pfam" id="PF04525">
    <property type="entry name" value="LOR"/>
    <property type="match status" value="1"/>
</dbReference>
<proteinExistence type="inferred from homology"/>
<dbReference type="InterPro" id="IPR011992">
    <property type="entry name" value="EF-hand-dom_pair"/>
</dbReference>
<evidence type="ECO:0000259" key="3">
    <source>
        <dbReference type="PROSITE" id="PS50222"/>
    </source>
</evidence>
<reference evidence="5" key="1">
    <citation type="journal article" date="2017" name="Nat. Commun.">
        <title>The asparagus genome sheds light on the origin and evolution of a young Y chromosome.</title>
        <authorList>
            <person name="Harkess A."/>
            <person name="Zhou J."/>
            <person name="Xu C."/>
            <person name="Bowers J.E."/>
            <person name="Van der Hulst R."/>
            <person name="Ayyampalayam S."/>
            <person name="Mercati F."/>
            <person name="Riccardi P."/>
            <person name="McKain M.R."/>
            <person name="Kakrana A."/>
            <person name="Tang H."/>
            <person name="Ray J."/>
            <person name="Groenendijk J."/>
            <person name="Arikit S."/>
            <person name="Mathioni S.M."/>
            <person name="Nakano M."/>
            <person name="Shan H."/>
            <person name="Telgmann-Rauber A."/>
            <person name="Kanno A."/>
            <person name="Yue Z."/>
            <person name="Chen H."/>
            <person name="Li W."/>
            <person name="Chen Y."/>
            <person name="Xu X."/>
            <person name="Zhang Y."/>
            <person name="Luo S."/>
            <person name="Chen H."/>
            <person name="Gao J."/>
            <person name="Mao Z."/>
            <person name="Pires J.C."/>
            <person name="Luo M."/>
            <person name="Kudrna D."/>
            <person name="Wing R.A."/>
            <person name="Meyers B.C."/>
            <person name="Yi K."/>
            <person name="Kong H."/>
            <person name="Lavrijsen P."/>
            <person name="Sunseri F."/>
            <person name="Falavigna A."/>
            <person name="Ye Y."/>
            <person name="Leebens-Mack J.H."/>
            <person name="Chen G."/>
        </authorList>
    </citation>
    <scope>NUCLEOTIDE SEQUENCE [LARGE SCALE GENOMIC DNA]</scope>
    <source>
        <strain evidence="5">cv. DH0086</strain>
    </source>
</reference>
<dbReference type="InterPro" id="IPR007612">
    <property type="entry name" value="LOR"/>
</dbReference>
<organism evidence="4 5">
    <name type="scientific">Asparagus officinalis</name>
    <name type="common">Garden asparagus</name>
    <dbReference type="NCBI Taxonomy" id="4686"/>
    <lineage>
        <taxon>Eukaryota</taxon>
        <taxon>Viridiplantae</taxon>
        <taxon>Streptophyta</taxon>
        <taxon>Embryophyta</taxon>
        <taxon>Tracheophyta</taxon>
        <taxon>Spermatophyta</taxon>
        <taxon>Magnoliopsida</taxon>
        <taxon>Liliopsida</taxon>
        <taxon>Asparagales</taxon>
        <taxon>Asparagaceae</taxon>
        <taxon>Asparagoideae</taxon>
        <taxon>Asparagus</taxon>
    </lineage>
</organism>
<dbReference type="EMBL" id="CM007382">
    <property type="protein sequence ID" value="ONK77101.1"/>
    <property type="molecule type" value="Genomic_DNA"/>
</dbReference>
<sequence length="283" mass="31311">MQKIFKRFDANGDGKISPAEIADALKSLGSGNTNPDEIKVKMSEIDTDGDGFIDYNELHQPKISSSQLPSHTPSPNSIRNDPWLRCLATLAIVGPQFCAPYPVDLTVTKKAISITDGDFVVTDVNGAVVFKVKGTLLSVRDRRVLLDANGVPLMSMQQKILSAHRRWQVFRGDSSDSKDQLFSVKKSSLLQFRTQLDVFLASNTSQRVCDFKIKGSYFERSCTIYLGDCNTIVAQMKKHHTVGSVLLGKDTFGVTVYPNVDYAFIVALIVILDEINKDRDDGD</sequence>
<evidence type="ECO:0000313" key="5">
    <source>
        <dbReference type="Proteomes" id="UP000243459"/>
    </source>
</evidence>
<comment type="similarity">
    <text evidence="1">Belongs to the LOR family.</text>
</comment>
<dbReference type="PANTHER" id="PTHR31087:SF58">
    <property type="entry name" value="OS07G0230700 PROTEIN"/>
    <property type="match status" value="1"/>
</dbReference>
<dbReference type="Gramene" id="ONK77101">
    <property type="protein sequence ID" value="ONK77101"/>
    <property type="gene ID" value="A4U43_C02F3110"/>
</dbReference>
<dbReference type="InterPro" id="IPR002048">
    <property type="entry name" value="EF_hand_dom"/>
</dbReference>
<dbReference type="Pfam" id="PF13499">
    <property type="entry name" value="EF-hand_7"/>
    <property type="match status" value="1"/>
</dbReference>
<accession>A0A5P1FKA1</accession>
<dbReference type="CDD" id="cd00051">
    <property type="entry name" value="EFh"/>
    <property type="match status" value="1"/>
</dbReference>
<dbReference type="GO" id="GO:0005509">
    <property type="term" value="F:calcium ion binding"/>
    <property type="evidence" value="ECO:0007669"/>
    <property type="project" value="InterPro"/>
</dbReference>
<keyword evidence="2" id="KW-0106">Calcium</keyword>
<dbReference type="SUPFAM" id="SSF54518">
    <property type="entry name" value="Tubby C-terminal domain-like"/>
    <property type="match status" value="1"/>
</dbReference>
<keyword evidence="5" id="KW-1185">Reference proteome</keyword>
<dbReference type="Gene3D" id="2.40.160.200">
    <property type="entry name" value="LURP1-related"/>
    <property type="match status" value="1"/>
</dbReference>
<feature type="domain" description="EF-hand" evidence="3">
    <location>
        <begin position="1"/>
        <end position="31"/>
    </location>
</feature>
<dbReference type="InterPro" id="IPR025659">
    <property type="entry name" value="Tubby-like_C"/>
</dbReference>
<protein>
    <recommendedName>
        <fullName evidence="3">EF-hand domain-containing protein</fullName>
    </recommendedName>
</protein>
<name>A0A5P1FKA1_ASPOF</name>
<feature type="domain" description="EF-hand" evidence="3">
    <location>
        <begin position="33"/>
        <end position="68"/>
    </location>
</feature>
<dbReference type="SUPFAM" id="SSF47473">
    <property type="entry name" value="EF-hand"/>
    <property type="match status" value="1"/>
</dbReference>